<feature type="domain" description="Fucosyltransferase N-terminal" evidence="14">
    <location>
        <begin position="25"/>
        <end position="132"/>
    </location>
</feature>
<dbReference type="AlphaFoldDB" id="A0A443S789"/>
<feature type="non-terminal residue" evidence="15">
    <location>
        <position position="186"/>
    </location>
</feature>
<keyword evidence="11" id="KW-0325">Glycoprotein</keyword>
<dbReference type="EC" id="2.4.1.-" evidence="12"/>
<keyword evidence="16" id="KW-1185">Reference proteome</keyword>
<feature type="domain" description="Fucosyltransferase C-terminal" evidence="13">
    <location>
        <begin position="148"/>
        <end position="186"/>
    </location>
</feature>
<dbReference type="InterPro" id="IPR001503">
    <property type="entry name" value="Glyco_trans_10"/>
</dbReference>
<evidence type="ECO:0000256" key="12">
    <source>
        <dbReference type="RuleBase" id="RU003832"/>
    </source>
</evidence>
<name>A0A443S789_9ACAR</name>
<keyword evidence="4 12" id="KW-0328">Glycosyltransferase</keyword>
<evidence type="ECO:0000256" key="8">
    <source>
        <dbReference type="ARBA" id="ARBA00022989"/>
    </source>
</evidence>
<evidence type="ECO:0000259" key="14">
    <source>
        <dbReference type="Pfam" id="PF17039"/>
    </source>
</evidence>
<sequence>MLTNESVKPVSQASHPKPRTLNLTEPIILIWTTYFSGDWIKKGFAVDCLKNKCVATSDRVYLQYASSVLFHWRDISATDLPLMKRYNQKWVLYNMESPANTYWVRSTMENVQKEIDWTMTYRLDSDVYAPYGQVIESKVTNFSVIPLKNKKRQVAWFVSNCYTAGKREDYVKQLSKYIQVDIYGNC</sequence>
<dbReference type="OrthoDB" id="427096at2759"/>
<keyword evidence="8" id="KW-1133">Transmembrane helix</keyword>
<evidence type="ECO:0000256" key="6">
    <source>
        <dbReference type="ARBA" id="ARBA00022692"/>
    </source>
</evidence>
<dbReference type="PANTHER" id="PTHR48438:SF1">
    <property type="entry name" value="ALPHA-(1,3)-FUCOSYLTRANSFERASE C-RELATED"/>
    <property type="match status" value="1"/>
</dbReference>
<evidence type="ECO:0000256" key="10">
    <source>
        <dbReference type="ARBA" id="ARBA00023136"/>
    </source>
</evidence>
<dbReference type="Pfam" id="PF17039">
    <property type="entry name" value="Glyco_tran_10_N"/>
    <property type="match status" value="1"/>
</dbReference>
<dbReference type="EMBL" id="NCKV01006615">
    <property type="protein sequence ID" value="RWS23354.1"/>
    <property type="molecule type" value="Genomic_DNA"/>
</dbReference>
<keyword evidence="5 12" id="KW-0808">Transferase</keyword>
<evidence type="ECO:0000256" key="7">
    <source>
        <dbReference type="ARBA" id="ARBA00022968"/>
    </source>
</evidence>
<protein>
    <recommendedName>
        <fullName evidence="12">Fucosyltransferase</fullName>
        <ecNumber evidence="12">2.4.1.-</ecNumber>
    </recommendedName>
</protein>
<dbReference type="InterPro" id="IPR055270">
    <property type="entry name" value="Glyco_tran_10_C"/>
</dbReference>
<dbReference type="VEuPathDB" id="VectorBase:LDEU008686"/>
<evidence type="ECO:0000256" key="11">
    <source>
        <dbReference type="ARBA" id="ARBA00023180"/>
    </source>
</evidence>
<keyword evidence="9 12" id="KW-0333">Golgi apparatus</keyword>
<evidence type="ECO:0000313" key="16">
    <source>
        <dbReference type="Proteomes" id="UP000288716"/>
    </source>
</evidence>
<evidence type="ECO:0000256" key="9">
    <source>
        <dbReference type="ARBA" id="ARBA00023034"/>
    </source>
</evidence>
<dbReference type="GO" id="GO:0032580">
    <property type="term" value="C:Golgi cisterna membrane"/>
    <property type="evidence" value="ECO:0007669"/>
    <property type="project" value="UniProtKB-SubCell"/>
</dbReference>
<dbReference type="InterPro" id="IPR031481">
    <property type="entry name" value="Glyco_tran_10_N"/>
</dbReference>
<dbReference type="SUPFAM" id="SSF53756">
    <property type="entry name" value="UDP-Glycosyltransferase/glycogen phosphorylase"/>
    <property type="match status" value="1"/>
</dbReference>
<dbReference type="Proteomes" id="UP000288716">
    <property type="component" value="Unassembled WGS sequence"/>
</dbReference>
<dbReference type="InterPro" id="IPR038577">
    <property type="entry name" value="GT10-like_C_sf"/>
</dbReference>
<dbReference type="PANTHER" id="PTHR48438">
    <property type="entry name" value="ALPHA-(1,3)-FUCOSYLTRANSFERASE C-RELATED"/>
    <property type="match status" value="1"/>
</dbReference>
<comment type="subcellular location">
    <subcellularLocation>
        <location evidence="1 12">Golgi apparatus</location>
        <location evidence="1 12">Golgi stack membrane</location>
        <topology evidence="1 12">Single-pass type II membrane protein</topology>
    </subcellularLocation>
</comment>
<evidence type="ECO:0000313" key="15">
    <source>
        <dbReference type="EMBL" id="RWS23354.1"/>
    </source>
</evidence>
<evidence type="ECO:0000256" key="2">
    <source>
        <dbReference type="ARBA" id="ARBA00004922"/>
    </source>
</evidence>
<keyword evidence="7" id="KW-0735">Signal-anchor</keyword>
<comment type="similarity">
    <text evidence="3 12">Belongs to the glycosyltransferase 10 family.</text>
</comment>
<dbReference type="UniPathway" id="UPA00378"/>
<keyword evidence="10" id="KW-0472">Membrane</keyword>
<comment type="pathway">
    <text evidence="2">Protein modification; protein glycosylation.</text>
</comment>
<evidence type="ECO:0000259" key="13">
    <source>
        <dbReference type="Pfam" id="PF00852"/>
    </source>
</evidence>
<dbReference type="Gene3D" id="3.40.50.11660">
    <property type="entry name" value="Glycosyl transferase family 10, C-terminal domain"/>
    <property type="match status" value="1"/>
</dbReference>
<evidence type="ECO:0000256" key="3">
    <source>
        <dbReference type="ARBA" id="ARBA00008919"/>
    </source>
</evidence>
<evidence type="ECO:0000256" key="5">
    <source>
        <dbReference type="ARBA" id="ARBA00022679"/>
    </source>
</evidence>
<dbReference type="STRING" id="299467.A0A443S789"/>
<organism evidence="15 16">
    <name type="scientific">Leptotrombidium deliense</name>
    <dbReference type="NCBI Taxonomy" id="299467"/>
    <lineage>
        <taxon>Eukaryota</taxon>
        <taxon>Metazoa</taxon>
        <taxon>Ecdysozoa</taxon>
        <taxon>Arthropoda</taxon>
        <taxon>Chelicerata</taxon>
        <taxon>Arachnida</taxon>
        <taxon>Acari</taxon>
        <taxon>Acariformes</taxon>
        <taxon>Trombidiformes</taxon>
        <taxon>Prostigmata</taxon>
        <taxon>Anystina</taxon>
        <taxon>Parasitengona</taxon>
        <taxon>Trombiculoidea</taxon>
        <taxon>Trombiculidae</taxon>
        <taxon>Leptotrombidium</taxon>
    </lineage>
</organism>
<evidence type="ECO:0000256" key="4">
    <source>
        <dbReference type="ARBA" id="ARBA00022676"/>
    </source>
</evidence>
<proteinExistence type="inferred from homology"/>
<evidence type="ECO:0000256" key="1">
    <source>
        <dbReference type="ARBA" id="ARBA00004447"/>
    </source>
</evidence>
<dbReference type="Pfam" id="PF00852">
    <property type="entry name" value="Glyco_transf_10"/>
    <property type="match status" value="1"/>
</dbReference>
<comment type="caution">
    <text evidence="15">The sequence shown here is derived from an EMBL/GenBank/DDBJ whole genome shotgun (WGS) entry which is preliminary data.</text>
</comment>
<reference evidence="15 16" key="1">
    <citation type="journal article" date="2018" name="Gigascience">
        <title>Genomes of trombidid mites reveal novel predicted allergens and laterally-transferred genes associated with secondary metabolism.</title>
        <authorList>
            <person name="Dong X."/>
            <person name="Chaisiri K."/>
            <person name="Xia D."/>
            <person name="Armstrong S.D."/>
            <person name="Fang Y."/>
            <person name="Donnelly M.J."/>
            <person name="Kadowaki T."/>
            <person name="McGarry J.W."/>
            <person name="Darby A.C."/>
            <person name="Makepeace B.L."/>
        </authorList>
    </citation>
    <scope>NUCLEOTIDE SEQUENCE [LARGE SCALE GENOMIC DNA]</scope>
    <source>
        <strain evidence="15">UoL-UT</strain>
    </source>
</reference>
<dbReference type="GO" id="GO:0008417">
    <property type="term" value="F:fucosyltransferase activity"/>
    <property type="evidence" value="ECO:0007669"/>
    <property type="project" value="InterPro"/>
</dbReference>
<keyword evidence="6 12" id="KW-0812">Transmembrane</keyword>
<accession>A0A443S789</accession>
<gene>
    <name evidence="15" type="ORF">B4U80_04077</name>
</gene>